<dbReference type="Pfam" id="PF12796">
    <property type="entry name" value="Ank_2"/>
    <property type="match status" value="1"/>
</dbReference>
<dbReference type="GO" id="GO:0046872">
    <property type="term" value="F:metal ion binding"/>
    <property type="evidence" value="ECO:0007669"/>
    <property type="project" value="UniProtKB-KW"/>
</dbReference>
<feature type="repeat" description="ANK" evidence="7">
    <location>
        <begin position="42"/>
        <end position="66"/>
    </location>
</feature>
<feature type="compositionally biased region" description="Polar residues" evidence="8">
    <location>
        <begin position="261"/>
        <end position="276"/>
    </location>
</feature>
<accession>A0A6J8EYU5</accession>
<keyword evidence="4 5" id="KW-0342">GTP-binding</keyword>
<keyword evidence="1" id="KW-0677">Repeat</keyword>
<feature type="binding site" evidence="6">
    <location>
        <position position="181"/>
    </location>
    <ligand>
        <name>Mg(2+)</name>
        <dbReference type="ChEBI" id="CHEBI:18420"/>
    </ligand>
</feature>
<feature type="region of interest" description="Disordered" evidence="8">
    <location>
        <begin position="261"/>
        <end position="313"/>
    </location>
</feature>
<dbReference type="EMBL" id="CACVKT020010264">
    <property type="protein sequence ID" value="CAC5425650.1"/>
    <property type="molecule type" value="Genomic_DNA"/>
</dbReference>
<evidence type="ECO:0000256" key="2">
    <source>
        <dbReference type="ARBA" id="ARBA00022741"/>
    </source>
</evidence>
<keyword evidence="3 7" id="KW-0040">ANK repeat</keyword>
<evidence type="ECO:0000313" key="11">
    <source>
        <dbReference type="Proteomes" id="UP000507470"/>
    </source>
</evidence>
<dbReference type="InterPro" id="IPR002110">
    <property type="entry name" value="Ankyrin_rpt"/>
</dbReference>
<evidence type="ECO:0000313" key="10">
    <source>
        <dbReference type="EMBL" id="CAC5425650.1"/>
    </source>
</evidence>
<reference evidence="10 11" key="1">
    <citation type="submission" date="2020-06" db="EMBL/GenBank/DDBJ databases">
        <authorList>
            <person name="Li R."/>
            <person name="Bekaert M."/>
        </authorList>
    </citation>
    <scope>NUCLEOTIDE SEQUENCE [LARGE SCALE GENOMIC DNA]</scope>
    <source>
        <strain evidence="11">wild</strain>
    </source>
</reference>
<dbReference type="OrthoDB" id="6139794at2759"/>
<feature type="chain" id="PRO_5027033152" evidence="9">
    <location>
        <begin position="18"/>
        <end position="324"/>
    </location>
</feature>
<keyword evidence="9" id="KW-0732">Signal</keyword>
<feature type="binding site" evidence="5">
    <location>
        <begin position="157"/>
        <end position="164"/>
    </location>
    <ligand>
        <name>GTP</name>
        <dbReference type="ChEBI" id="CHEBI:37565"/>
    </ligand>
</feature>
<dbReference type="InterPro" id="IPR027417">
    <property type="entry name" value="P-loop_NTPase"/>
</dbReference>
<dbReference type="PANTHER" id="PTHR24171:SF9">
    <property type="entry name" value="ANKYRIN REPEAT DOMAIN-CONTAINING PROTEIN 39"/>
    <property type="match status" value="1"/>
</dbReference>
<evidence type="ECO:0000256" key="5">
    <source>
        <dbReference type="PIRSR" id="PIRSR606689-1"/>
    </source>
</evidence>
<feature type="repeat" description="ANK" evidence="7">
    <location>
        <begin position="9"/>
        <end position="41"/>
    </location>
</feature>
<feature type="signal peptide" evidence="9">
    <location>
        <begin position="1"/>
        <end position="17"/>
    </location>
</feature>
<dbReference type="InterPro" id="IPR036770">
    <property type="entry name" value="Ankyrin_rpt-contain_sf"/>
</dbReference>
<dbReference type="GO" id="GO:0005525">
    <property type="term" value="F:GTP binding"/>
    <property type="evidence" value="ECO:0007669"/>
    <property type="project" value="UniProtKB-KW"/>
</dbReference>
<dbReference type="PROSITE" id="PS50297">
    <property type="entry name" value="ANK_REP_REGION"/>
    <property type="match status" value="2"/>
</dbReference>
<dbReference type="SUPFAM" id="SSF48403">
    <property type="entry name" value="Ankyrin repeat"/>
    <property type="match status" value="1"/>
</dbReference>
<dbReference type="Pfam" id="PF00025">
    <property type="entry name" value="Arf"/>
    <property type="match status" value="1"/>
</dbReference>
<dbReference type="AlphaFoldDB" id="A0A6J8EYU5"/>
<keyword evidence="6" id="KW-0460">Magnesium</keyword>
<evidence type="ECO:0000256" key="7">
    <source>
        <dbReference type="PROSITE-ProRule" id="PRU00023"/>
    </source>
</evidence>
<proteinExistence type="predicted"/>
<dbReference type="Proteomes" id="UP000507470">
    <property type="component" value="Unassembled WGS sequence"/>
</dbReference>
<organism evidence="10 11">
    <name type="scientific">Mytilus coruscus</name>
    <name type="common">Sea mussel</name>
    <dbReference type="NCBI Taxonomy" id="42192"/>
    <lineage>
        <taxon>Eukaryota</taxon>
        <taxon>Metazoa</taxon>
        <taxon>Spiralia</taxon>
        <taxon>Lophotrochozoa</taxon>
        <taxon>Mollusca</taxon>
        <taxon>Bivalvia</taxon>
        <taxon>Autobranchia</taxon>
        <taxon>Pteriomorphia</taxon>
        <taxon>Mytilida</taxon>
        <taxon>Mytiloidea</taxon>
        <taxon>Mytilidae</taxon>
        <taxon>Mytilinae</taxon>
        <taxon>Mytilus</taxon>
    </lineage>
</organism>
<keyword evidence="6" id="KW-0479">Metal-binding</keyword>
<protein>
    <submittedName>
        <fullName evidence="10">Uncharacterized protein</fullName>
    </submittedName>
</protein>
<dbReference type="GO" id="GO:0003924">
    <property type="term" value="F:GTPase activity"/>
    <property type="evidence" value="ECO:0007669"/>
    <property type="project" value="InterPro"/>
</dbReference>
<evidence type="ECO:0000256" key="4">
    <source>
        <dbReference type="ARBA" id="ARBA00023134"/>
    </source>
</evidence>
<dbReference type="InterPro" id="IPR006689">
    <property type="entry name" value="Small_GTPase_ARF/SAR"/>
</dbReference>
<name>A0A6J8EYU5_MYTCO</name>
<gene>
    <name evidence="10" type="ORF">MCOR_57446</name>
</gene>
<sequence length="324" mass="36132">MSVVLFQVIGWTALMLAARYGHLEICRLLIDTGCKIDTTQGDGKTALHLAAEWGHLQVIRCLVELGGASPLVKTPKGVTPYDLAAAKLKKFPRYKEVIEYLQAVMSEKSTSTAGPRMEDEVPTEIKLMTDKRSIDVYLKLLESGSEKKRDIRLVVVGKKGAGKTSLIKRLFGEDNTDVTSTNGIEIHKIKCKAMSDDGIWNKLDGMMFKVKNKYNKSFETMNQSIPTYFILRSDLIREKLQDKGTAEELVESHIAIKDNTPATNFNESKKSGTVYQQPKIRTPLVTTDSQVEPPLTTESQVEPQGTLQQQNQSIEQAKINIENA</sequence>
<evidence type="ECO:0000256" key="8">
    <source>
        <dbReference type="SAM" id="MobiDB-lite"/>
    </source>
</evidence>
<feature type="compositionally biased region" description="Polar residues" evidence="8">
    <location>
        <begin position="284"/>
        <end position="313"/>
    </location>
</feature>
<dbReference type="Gene3D" id="1.25.40.20">
    <property type="entry name" value="Ankyrin repeat-containing domain"/>
    <property type="match status" value="1"/>
</dbReference>
<dbReference type="SUPFAM" id="SSF52540">
    <property type="entry name" value="P-loop containing nucleoside triphosphate hydrolases"/>
    <property type="match status" value="1"/>
</dbReference>
<evidence type="ECO:0000256" key="1">
    <source>
        <dbReference type="ARBA" id="ARBA00022737"/>
    </source>
</evidence>
<dbReference type="SMART" id="SM00248">
    <property type="entry name" value="ANK"/>
    <property type="match status" value="3"/>
</dbReference>
<evidence type="ECO:0000256" key="9">
    <source>
        <dbReference type="SAM" id="SignalP"/>
    </source>
</evidence>
<dbReference type="PANTHER" id="PTHR24171">
    <property type="entry name" value="ANKYRIN REPEAT DOMAIN-CONTAINING PROTEIN 39-RELATED"/>
    <property type="match status" value="1"/>
</dbReference>
<keyword evidence="2 5" id="KW-0547">Nucleotide-binding</keyword>
<keyword evidence="11" id="KW-1185">Reference proteome</keyword>
<feature type="binding site" evidence="6">
    <location>
        <position position="164"/>
    </location>
    <ligand>
        <name>Mg(2+)</name>
        <dbReference type="ChEBI" id="CHEBI:18420"/>
    </ligand>
</feature>
<evidence type="ECO:0000256" key="6">
    <source>
        <dbReference type="PIRSR" id="PIRSR606689-2"/>
    </source>
</evidence>
<dbReference type="Gene3D" id="3.40.50.300">
    <property type="entry name" value="P-loop containing nucleotide triphosphate hydrolases"/>
    <property type="match status" value="1"/>
</dbReference>
<evidence type="ECO:0000256" key="3">
    <source>
        <dbReference type="ARBA" id="ARBA00023043"/>
    </source>
</evidence>
<dbReference type="PROSITE" id="PS50088">
    <property type="entry name" value="ANK_REPEAT"/>
    <property type="match status" value="2"/>
</dbReference>